<evidence type="ECO:0000256" key="7">
    <source>
        <dbReference type="ARBA" id="ARBA00024033"/>
    </source>
</evidence>
<dbReference type="EMBL" id="FNVA01000001">
    <property type="protein sequence ID" value="SEF59143.1"/>
    <property type="molecule type" value="Genomic_DNA"/>
</dbReference>
<feature type="transmembrane region" description="Helical" evidence="8">
    <location>
        <begin position="272"/>
        <end position="291"/>
    </location>
</feature>
<keyword evidence="3" id="KW-0808">Transferase</keyword>
<feature type="transmembrane region" description="Helical" evidence="8">
    <location>
        <begin position="323"/>
        <end position="344"/>
    </location>
</feature>
<evidence type="ECO:0000256" key="5">
    <source>
        <dbReference type="ARBA" id="ARBA00022989"/>
    </source>
</evidence>
<feature type="transmembrane region" description="Helical" evidence="8">
    <location>
        <begin position="173"/>
        <end position="192"/>
    </location>
</feature>
<keyword evidence="2" id="KW-1003">Cell membrane</keyword>
<dbReference type="Proteomes" id="UP000236728">
    <property type="component" value="Unassembled WGS sequence"/>
</dbReference>
<protein>
    <recommendedName>
        <fullName evidence="11">DUF2029 domain-containing protein</fullName>
    </recommendedName>
</protein>
<keyword evidence="10" id="KW-1185">Reference proteome</keyword>
<comment type="similarity">
    <text evidence="7">Belongs to the glycosyltransferase 87 family.</text>
</comment>
<keyword evidence="6 8" id="KW-0472">Membrane</keyword>
<dbReference type="InterPro" id="IPR018584">
    <property type="entry name" value="GT87"/>
</dbReference>
<feature type="transmembrane region" description="Helical" evidence="8">
    <location>
        <begin position="350"/>
        <end position="371"/>
    </location>
</feature>
<feature type="transmembrane region" description="Helical" evidence="8">
    <location>
        <begin position="297"/>
        <end position="316"/>
    </location>
</feature>
<dbReference type="GO" id="GO:0016758">
    <property type="term" value="F:hexosyltransferase activity"/>
    <property type="evidence" value="ECO:0007669"/>
    <property type="project" value="InterPro"/>
</dbReference>
<dbReference type="GO" id="GO:0005886">
    <property type="term" value="C:plasma membrane"/>
    <property type="evidence" value="ECO:0007669"/>
    <property type="project" value="UniProtKB-SubCell"/>
</dbReference>
<proteinExistence type="inferred from homology"/>
<comment type="subcellular location">
    <subcellularLocation>
        <location evidence="1">Cell membrane</location>
        <topology evidence="1">Multi-pass membrane protein</topology>
    </subcellularLocation>
</comment>
<evidence type="ECO:0000256" key="4">
    <source>
        <dbReference type="ARBA" id="ARBA00022692"/>
    </source>
</evidence>
<keyword evidence="4 8" id="KW-0812">Transmembrane</keyword>
<evidence type="ECO:0000256" key="3">
    <source>
        <dbReference type="ARBA" id="ARBA00022679"/>
    </source>
</evidence>
<feature type="transmembrane region" description="Helical" evidence="8">
    <location>
        <begin position="92"/>
        <end position="112"/>
    </location>
</feature>
<evidence type="ECO:0000313" key="10">
    <source>
        <dbReference type="Proteomes" id="UP000236728"/>
    </source>
</evidence>
<gene>
    <name evidence="9" type="ORF">SAMN05421819_0518</name>
</gene>
<evidence type="ECO:0000256" key="1">
    <source>
        <dbReference type="ARBA" id="ARBA00004651"/>
    </source>
</evidence>
<sequence>MTPLLIGCAILLIVFQILGTFVLGMRDRSPDFRSFYTAGYLLRTDRTHLYDMDAQTRVADGKVMPVAMQLYYFHPAYEAVLDVPLSWLPFKAAYRTFMVLNVLMLIGCVFIGRSAFSRFIPWIQPGLGLSIFFFAPLLLTVAQGQDSILFLLLVCVCWHELERDRDANAGVALALALFRFQLAIPLAILLILRRGWNFGAAFVATGAVVVASCFALVGVQGMRDLLLLLRLSGGGSGSAAQRVQMNLPVSAMANLRGLLSGLGTHTLSPTTAFLVVAIASFAVLAWSAVLIRRTPSNQVAFAIAALCAILVSYHMFLYDLTLLILPVVMLAGRVRGWLIAAAYLAPAVGLLYLGIHSFVIAVVPLVMLFALSSRQSASASEVDAMQLT</sequence>
<reference evidence="9 10" key="1">
    <citation type="submission" date="2016-10" db="EMBL/GenBank/DDBJ databases">
        <authorList>
            <person name="de Groot N.N."/>
        </authorList>
    </citation>
    <scope>NUCLEOTIDE SEQUENCE [LARGE SCALE GENOMIC DNA]</scope>
    <source>
        <strain evidence="9 10">DSM 22489</strain>
    </source>
</reference>
<organism evidence="9 10">
    <name type="scientific">Bryocella elongata</name>
    <dbReference type="NCBI Taxonomy" id="863522"/>
    <lineage>
        <taxon>Bacteria</taxon>
        <taxon>Pseudomonadati</taxon>
        <taxon>Acidobacteriota</taxon>
        <taxon>Terriglobia</taxon>
        <taxon>Terriglobales</taxon>
        <taxon>Acidobacteriaceae</taxon>
        <taxon>Bryocella</taxon>
    </lineage>
</organism>
<evidence type="ECO:0000256" key="6">
    <source>
        <dbReference type="ARBA" id="ARBA00023136"/>
    </source>
</evidence>
<dbReference type="AlphaFoldDB" id="A0A1H5T8I1"/>
<feature type="transmembrane region" description="Helical" evidence="8">
    <location>
        <begin position="198"/>
        <end position="219"/>
    </location>
</feature>
<name>A0A1H5T8I1_9BACT</name>
<feature type="transmembrane region" description="Helical" evidence="8">
    <location>
        <begin position="119"/>
        <end position="138"/>
    </location>
</feature>
<evidence type="ECO:0000313" key="9">
    <source>
        <dbReference type="EMBL" id="SEF59143.1"/>
    </source>
</evidence>
<dbReference type="Pfam" id="PF09594">
    <property type="entry name" value="GT87"/>
    <property type="match status" value="1"/>
</dbReference>
<keyword evidence="5 8" id="KW-1133">Transmembrane helix</keyword>
<accession>A0A1H5T8I1</accession>
<evidence type="ECO:0000256" key="2">
    <source>
        <dbReference type="ARBA" id="ARBA00022475"/>
    </source>
</evidence>
<evidence type="ECO:0008006" key="11">
    <source>
        <dbReference type="Google" id="ProtNLM"/>
    </source>
</evidence>
<evidence type="ECO:0000256" key="8">
    <source>
        <dbReference type="SAM" id="Phobius"/>
    </source>
</evidence>